<name>A0A7J7MFS7_9MAGN</name>
<evidence type="ECO:0000256" key="1">
    <source>
        <dbReference type="SAM" id="Coils"/>
    </source>
</evidence>
<keyword evidence="4" id="KW-1185">Reference proteome</keyword>
<dbReference type="EMBL" id="JACGCM010001557">
    <property type="protein sequence ID" value="KAF6153731.1"/>
    <property type="molecule type" value="Genomic_DNA"/>
</dbReference>
<evidence type="ECO:0000256" key="2">
    <source>
        <dbReference type="SAM" id="MobiDB-lite"/>
    </source>
</evidence>
<feature type="compositionally biased region" description="Polar residues" evidence="2">
    <location>
        <begin position="20"/>
        <end position="35"/>
    </location>
</feature>
<dbReference type="PANTHER" id="PTHR35493:SF1">
    <property type="entry name" value="STRUCTURAL MAINTENANCE OF CHROMOSOMES PROTEIN"/>
    <property type="match status" value="1"/>
</dbReference>
<feature type="compositionally biased region" description="Polar residues" evidence="2">
    <location>
        <begin position="1"/>
        <end position="10"/>
    </location>
</feature>
<comment type="caution">
    <text evidence="3">The sequence shown here is derived from an EMBL/GenBank/DDBJ whole genome shotgun (WGS) entry which is preliminary data.</text>
</comment>
<feature type="coiled-coil region" evidence="1">
    <location>
        <begin position="159"/>
        <end position="207"/>
    </location>
</feature>
<organism evidence="3 4">
    <name type="scientific">Kingdonia uniflora</name>
    <dbReference type="NCBI Taxonomy" id="39325"/>
    <lineage>
        <taxon>Eukaryota</taxon>
        <taxon>Viridiplantae</taxon>
        <taxon>Streptophyta</taxon>
        <taxon>Embryophyta</taxon>
        <taxon>Tracheophyta</taxon>
        <taxon>Spermatophyta</taxon>
        <taxon>Magnoliopsida</taxon>
        <taxon>Ranunculales</taxon>
        <taxon>Circaeasteraceae</taxon>
        <taxon>Kingdonia</taxon>
    </lineage>
</organism>
<protein>
    <submittedName>
        <fullName evidence="3">Uncharacterized protein</fullName>
    </submittedName>
</protein>
<dbReference type="OrthoDB" id="760436at2759"/>
<gene>
    <name evidence="3" type="ORF">GIB67_000964</name>
</gene>
<evidence type="ECO:0000313" key="3">
    <source>
        <dbReference type="EMBL" id="KAF6153731.1"/>
    </source>
</evidence>
<dbReference type="Proteomes" id="UP000541444">
    <property type="component" value="Unassembled WGS sequence"/>
</dbReference>
<dbReference type="AlphaFoldDB" id="A0A7J7MFS7"/>
<evidence type="ECO:0000313" key="4">
    <source>
        <dbReference type="Proteomes" id="UP000541444"/>
    </source>
</evidence>
<proteinExistence type="predicted"/>
<accession>A0A7J7MFS7</accession>
<sequence>MTSIKPSSRYPSFDSRVPDPSSSSEITKPRKNNQSTLKRLIGSSTIRRKSPDPIVPPVENSARALVKAKLVKNEQSLSSMVKKFVDIRSKPKGGGDGLLIPQDLIAEDMKKMAAKGSTFTSFQRKLFHKGYSGMERKEVKALTEVKSNTRTLAMVLRSERELLNENKEYEMEIVELKLTVEEKSIEVEKLRDLCLKQREEIKALKNAILFPDVTSSHLQEIFEKRGSELKHSKEVIPSLQRQVTSLTGQLQCLADEIEEVFSLTFAFIIAFHRLGWTLNNLHKQVKADKYAARACFEGHVNSPRTPACNDEATNSVEYNSGYSTAPGSPDNMFLKDFNPCLTPYAKSKVEDLFGSHTQKHNNNILESGGAKMHKSSEYCQIPTSGSPTSRITRRSNESRCAYGMQMHNKLF</sequence>
<reference evidence="3 4" key="1">
    <citation type="journal article" date="2020" name="IScience">
        <title>Genome Sequencing of the Endangered Kingdonia uniflora (Circaeasteraceae, Ranunculales) Reveals Potential Mechanisms of Evolutionary Specialization.</title>
        <authorList>
            <person name="Sun Y."/>
            <person name="Deng T."/>
            <person name="Zhang A."/>
            <person name="Moore M.J."/>
            <person name="Landis J.B."/>
            <person name="Lin N."/>
            <person name="Zhang H."/>
            <person name="Zhang X."/>
            <person name="Huang J."/>
            <person name="Zhang X."/>
            <person name="Sun H."/>
            <person name="Wang H."/>
        </authorList>
    </citation>
    <scope>NUCLEOTIDE SEQUENCE [LARGE SCALE GENOMIC DNA]</scope>
    <source>
        <strain evidence="3">TB1705</strain>
        <tissue evidence="3">Leaf</tissue>
    </source>
</reference>
<feature type="region of interest" description="Disordered" evidence="2">
    <location>
        <begin position="1"/>
        <end position="35"/>
    </location>
</feature>
<keyword evidence="1" id="KW-0175">Coiled coil</keyword>
<dbReference type="PANTHER" id="PTHR35493">
    <property type="entry name" value="STRUCTURAL MAINTENANCE OF CHROMOSOMES PROTEIN"/>
    <property type="match status" value="1"/>
</dbReference>